<protein>
    <submittedName>
        <fullName evidence="2">Uncharacterized protein</fullName>
    </submittedName>
</protein>
<evidence type="ECO:0000256" key="1">
    <source>
        <dbReference type="SAM" id="MobiDB-lite"/>
    </source>
</evidence>
<dbReference type="AlphaFoldDB" id="A0A0F9XA83"/>
<dbReference type="Proteomes" id="UP000034112">
    <property type="component" value="Unassembled WGS sequence"/>
</dbReference>
<reference evidence="3" key="1">
    <citation type="journal article" date="2015" name="Genome Announc.">
        <title>Draft whole-genome sequence of the biocontrol agent Trichoderma harzianum T6776.</title>
        <authorList>
            <person name="Baroncelli R."/>
            <person name="Piaggeschi G."/>
            <person name="Fiorini L."/>
            <person name="Bertolini E."/>
            <person name="Zapparata A."/>
            <person name="Pe M.E."/>
            <person name="Sarrocco S."/>
            <person name="Vannacci G."/>
        </authorList>
    </citation>
    <scope>NUCLEOTIDE SEQUENCE [LARGE SCALE GENOMIC DNA]</scope>
    <source>
        <strain evidence="3">T6776</strain>
    </source>
</reference>
<feature type="region of interest" description="Disordered" evidence="1">
    <location>
        <begin position="50"/>
        <end position="106"/>
    </location>
</feature>
<sequence>MAKKIASFHAGRMNFAEDLNDHEPNSGGRPIPFGRWSFVTSSTMAPRLRAEPNTHAGMQGSSKQPRTESGEIHGRSAEGCEEGLGNMDRPSSRLGGVHSGMASPPEVDRRNWGSECHHFFRPMHPGSILGQFLVVNDAMLPENIQPVVATNNTRRSSPADLGELSNDDVWDFEEPLLDLYHPIVHGKVLRGLQVANDDVWDFEESLAPFSSPTSEKNQLPDTM</sequence>
<name>A0A0F9XA83_TRIHA</name>
<evidence type="ECO:0000313" key="3">
    <source>
        <dbReference type="Proteomes" id="UP000034112"/>
    </source>
</evidence>
<gene>
    <name evidence="2" type="ORF">THAR02_10270</name>
</gene>
<proteinExistence type="predicted"/>
<organism evidence="2 3">
    <name type="scientific">Trichoderma harzianum</name>
    <name type="common">Hypocrea lixii</name>
    <dbReference type="NCBI Taxonomy" id="5544"/>
    <lineage>
        <taxon>Eukaryota</taxon>
        <taxon>Fungi</taxon>
        <taxon>Dikarya</taxon>
        <taxon>Ascomycota</taxon>
        <taxon>Pezizomycotina</taxon>
        <taxon>Sordariomycetes</taxon>
        <taxon>Hypocreomycetidae</taxon>
        <taxon>Hypocreales</taxon>
        <taxon>Hypocreaceae</taxon>
        <taxon>Trichoderma</taxon>
    </lineage>
</organism>
<comment type="caution">
    <text evidence="2">The sequence shown here is derived from an EMBL/GenBank/DDBJ whole genome shotgun (WGS) entry which is preliminary data.</text>
</comment>
<feature type="compositionally biased region" description="Basic and acidic residues" evidence="1">
    <location>
        <begin position="65"/>
        <end position="78"/>
    </location>
</feature>
<evidence type="ECO:0000313" key="2">
    <source>
        <dbReference type="EMBL" id="KKO97622.1"/>
    </source>
</evidence>
<feature type="non-terminal residue" evidence="2">
    <location>
        <position position="223"/>
    </location>
</feature>
<accession>A0A0F9XA83</accession>
<dbReference type="EMBL" id="JOKZ01000530">
    <property type="protein sequence ID" value="KKO97622.1"/>
    <property type="molecule type" value="Genomic_DNA"/>
</dbReference>